<evidence type="ECO:0000313" key="1">
    <source>
        <dbReference type="EMBL" id="AFK42080.1"/>
    </source>
</evidence>
<protein>
    <submittedName>
        <fullName evidence="1">Uncharacterized protein</fullName>
    </submittedName>
</protein>
<organism evidence="1">
    <name type="scientific">Lotus japonicus</name>
    <name type="common">Lotus corniculatus var. japonicus</name>
    <dbReference type="NCBI Taxonomy" id="34305"/>
    <lineage>
        <taxon>Eukaryota</taxon>
        <taxon>Viridiplantae</taxon>
        <taxon>Streptophyta</taxon>
        <taxon>Embryophyta</taxon>
        <taxon>Tracheophyta</taxon>
        <taxon>Spermatophyta</taxon>
        <taxon>Magnoliopsida</taxon>
        <taxon>eudicotyledons</taxon>
        <taxon>Gunneridae</taxon>
        <taxon>Pentapetalae</taxon>
        <taxon>rosids</taxon>
        <taxon>fabids</taxon>
        <taxon>Fabales</taxon>
        <taxon>Fabaceae</taxon>
        <taxon>Papilionoideae</taxon>
        <taxon>50 kb inversion clade</taxon>
        <taxon>NPAAA clade</taxon>
        <taxon>Hologalegina</taxon>
        <taxon>robinioid clade</taxon>
        <taxon>Loteae</taxon>
        <taxon>Lotus</taxon>
    </lineage>
</organism>
<reference evidence="1" key="1">
    <citation type="submission" date="2012-05" db="EMBL/GenBank/DDBJ databases">
        <authorList>
            <person name="Krishnakumar V."/>
            <person name="Cheung F."/>
            <person name="Xiao Y."/>
            <person name="Chan A."/>
            <person name="Moskal W.A."/>
            <person name="Town C.D."/>
        </authorList>
    </citation>
    <scope>NUCLEOTIDE SEQUENCE</scope>
</reference>
<sequence length="52" mass="5651">MSKLSSFIIRRPGATSFAISLPSESKDLNSDAMPTLTKRCVLIDNGNGPEQR</sequence>
<accession>I3SP88</accession>
<proteinExistence type="evidence at transcript level"/>
<dbReference type="EMBL" id="BT142286">
    <property type="protein sequence ID" value="AFK42080.1"/>
    <property type="molecule type" value="mRNA"/>
</dbReference>
<name>I3SP88_LOTJA</name>
<dbReference type="AlphaFoldDB" id="I3SP88"/>